<sequence>MAKLEIFIAAHKPCEKFGDDAYRLLHVGAARHPDVHIDGAVKDDDGPDNISLKNDTYCELTALYHIWKNIHDVDYTGLCHYRRFFVRKDTIAKNPNDIILSQQEILTLLNDYDVIMAMPTPKTYGTGGFITNPLDLPEQFFYRCILPSVKALYPEYADAYAQEFFIPKLSCFNMMICSKALFDQYCEWLFAILFDAEKRWNEWGIGVAPREMGYISEFLLNTWVRHQGLKVCRKPVYLIEDSNKLGFKVHYTLSKLGLGCLNPVADKVYGKLKGKKS</sequence>
<reference evidence="2 3" key="1">
    <citation type="submission" date="2024-04" db="EMBL/GenBank/DDBJ databases">
        <title>Human intestinal bacterial collection.</title>
        <authorList>
            <person name="Pauvert C."/>
            <person name="Hitch T.C.A."/>
            <person name="Clavel T."/>
        </authorList>
    </citation>
    <scope>NUCLEOTIDE SEQUENCE [LARGE SCALE GENOMIC DNA]</scope>
    <source>
        <strain evidence="2 3">CLA-AA-H145</strain>
    </source>
</reference>
<name>A0ABV1FS60_9BACT</name>
<keyword evidence="3" id="KW-1185">Reference proteome</keyword>
<dbReference type="Pfam" id="PF14393">
    <property type="entry name" value="DUF4422"/>
    <property type="match status" value="1"/>
</dbReference>
<protein>
    <submittedName>
        <fullName evidence="2">DUF4422 domain-containing protein</fullName>
    </submittedName>
</protein>
<accession>A0ABV1FS60</accession>
<dbReference type="RefSeq" id="WP_215760340.1">
    <property type="nucleotide sequence ID" value="NZ_JAHKBE010000039.1"/>
</dbReference>
<gene>
    <name evidence="2" type="ORF">AAAT34_09390</name>
</gene>
<dbReference type="EMBL" id="JBBNFP010000038">
    <property type="protein sequence ID" value="MEQ2487261.1"/>
    <property type="molecule type" value="Genomic_DNA"/>
</dbReference>
<dbReference type="InterPro" id="IPR025536">
    <property type="entry name" value="DUF4422"/>
</dbReference>
<feature type="domain" description="DUF4422" evidence="1">
    <location>
        <begin position="6"/>
        <end position="227"/>
    </location>
</feature>
<comment type="caution">
    <text evidence="2">The sequence shown here is derived from an EMBL/GenBank/DDBJ whole genome shotgun (WGS) entry which is preliminary data.</text>
</comment>
<evidence type="ECO:0000313" key="2">
    <source>
        <dbReference type="EMBL" id="MEQ2487261.1"/>
    </source>
</evidence>
<evidence type="ECO:0000259" key="1">
    <source>
        <dbReference type="Pfam" id="PF14393"/>
    </source>
</evidence>
<dbReference type="Proteomes" id="UP001487296">
    <property type="component" value="Unassembled WGS sequence"/>
</dbReference>
<organism evidence="2 3">
    <name type="scientific">Hallella faecis</name>
    <dbReference type="NCBI Taxonomy" id="2841596"/>
    <lineage>
        <taxon>Bacteria</taxon>
        <taxon>Pseudomonadati</taxon>
        <taxon>Bacteroidota</taxon>
        <taxon>Bacteroidia</taxon>
        <taxon>Bacteroidales</taxon>
        <taxon>Prevotellaceae</taxon>
        <taxon>Hallella</taxon>
    </lineage>
</organism>
<proteinExistence type="predicted"/>
<evidence type="ECO:0000313" key="3">
    <source>
        <dbReference type="Proteomes" id="UP001487296"/>
    </source>
</evidence>